<comment type="caution">
    <text evidence="1">The sequence shown here is derived from an EMBL/GenBank/DDBJ whole genome shotgun (WGS) entry which is preliminary data.</text>
</comment>
<protein>
    <submittedName>
        <fullName evidence="1">Uncharacterized protein</fullName>
    </submittedName>
</protein>
<dbReference type="EMBL" id="JBBWWQ010000014">
    <property type="protein sequence ID" value="KAK8930531.1"/>
    <property type="molecule type" value="Genomic_DNA"/>
</dbReference>
<name>A0AAP0B6C9_9ASPA</name>
<organism evidence="1 2">
    <name type="scientific">Platanthera zijinensis</name>
    <dbReference type="NCBI Taxonomy" id="2320716"/>
    <lineage>
        <taxon>Eukaryota</taxon>
        <taxon>Viridiplantae</taxon>
        <taxon>Streptophyta</taxon>
        <taxon>Embryophyta</taxon>
        <taxon>Tracheophyta</taxon>
        <taxon>Spermatophyta</taxon>
        <taxon>Magnoliopsida</taxon>
        <taxon>Liliopsida</taxon>
        <taxon>Asparagales</taxon>
        <taxon>Orchidaceae</taxon>
        <taxon>Orchidoideae</taxon>
        <taxon>Orchideae</taxon>
        <taxon>Orchidinae</taxon>
        <taxon>Platanthera</taxon>
    </lineage>
</organism>
<proteinExistence type="predicted"/>
<evidence type="ECO:0000313" key="1">
    <source>
        <dbReference type="EMBL" id="KAK8930531.1"/>
    </source>
</evidence>
<evidence type="ECO:0000313" key="2">
    <source>
        <dbReference type="Proteomes" id="UP001418222"/>
    </source>
</evidence>
<reference evidence="1 2" key="1">
    <citation type="journal article" date="2022" name="Nat. Plants">
        <title>Genomes of leafy and leafless Platanthera orchids illuminate the evolution of mycoheterotrophy.</title>
        <authorList>
            <person name="Li M.H."/>
            <person name="Liu K.W."/>
            <person name="Li Z."/>
            <person name="Lu H.C."/>
            <person name="Ye Q.L."/>
            <person name="Zhang D."/>
            <person name="Wang J.Y."/>
            <person name="Li Y.F."/>
            <person name="Zhong Z.M."/>
            <person name="Liu X."/>
            <person name="Yu X."/>
            <person name="Liu D.K."/>
            <person name="Tu X.D."/>
            <person name="Liu B."/>
            <person name="Hao Y."/>
            <person name="Liao X.Y."/>
            <person name="Jiang Y.T."/>
            <person name="Sun W.H."/>
            <person name="Chen J."/>
            <person name="Chen Y.Q."/>
            <person name="Ai Y."/>
            <person name="Zhai J.W."/>
            <person name="Wu S.S."/>
            <person name="Zhou Z."/>
            <person name="Hsiao Y.Y."/>
            <person name="Wu W.L."/>
            <person name="Chen Y.Y."/>
            <person name="Lin Y.F."/>
            <person name="Hsu J.L."/>
            <person name="Li C.Y."/>
            <person name="Wang Z.W."/>
            <person name="Zhao X."/>
            <person name="Zhong W.Y."/>
            <person name="Ma X.K."/>
            <person name="Ma L."/>
            <person name="Huang J."/>
            <person name="Chen G.Z."/>
            <person name="Huang M.Z."/>
            <person name="Huang L."/>
            <person name="Peng D.H."/>
            <person name="Luo Y.B."/>
            <person name="Zou S.Q."/>
            <person name="Chen S.P."/>
            <person name="Lan S."/>
            <person name="Tsai W.C."/>
            <person name="Van de Peer Y."/>
            <person name="Liu Z.J."/>
        </authorList>
    </citation>
    <scope>NUCLEOTIDE SEQUENCE [LARGE SCALE GENOMIC DNA]</scope>
    <source>
        <strain evidence="1">Lor287</strain>
    </source>
</reference>
<gene>
    <name evidence="1" type="ORF">KSP39_PZI016988</name>
</gene>
<keyword evidence="2" id="KW-1185">Reference proteome</keyword>
<dbReference type="Proteomes" id="UP001418222">
    <property type="component" value="Unassembled WGS sequence"/>
</dbReference>
<accession>A0AAP0B6C9</accession>
<sequence length="73" mass="8685">MYIISKIWTSRQWCKSAVDQHLLWTQTEMPSLPISLQLMLRFSLATNLQQLPSGNWHQDKRIRFQDLALIVCR</sequence>
<dbReference type="AlphaFoldDB" id="A0AAP0B6C9"/>